<feature type="region of interest" description="Disordered" evidence="1">
    <location>
        <begin position="102"/>
        <end position="129"/>
    </location>
</feature>
<dbReference type="InterPro" id="IPR012479">
    <property type="entry name" value="SAP30BP"/>
</dbReference>
<keyword evidence="2" id="KW-1185">Reference proteome</keyword>
<dbReference type="GO" id="GO:0005634">
    <property type="term" value="C:nucleus"/>
    <property type="evidence" value="ECO:0007669"/>
    <property type="project" value="TreeGrafter"/>
</dbReference>
<dbReference type="GO" id="GO:0006355">
    <property type="term" value="P:regulation of DNA-templated transcription"/>
    <property type="evidence" value="ECO:0007669"/>
    <property type="project" value="InterPro"/>
</dbReference>
<proteinExistence type="predicted"/>
<reference evidence="3" key="1">
    <citation type="submission" date="2019-12" db="UniProtKB">
        <authorList>
            <consortium name="WormBaseParasite"/>
        </authorList>
    </citation>
    <scope>IDENTIFICATION</scope>
</reference>
<name>A0A5S6QVC8_TRIMR</name>
<organism evidence="2 3">
    <name type="scientific">Trichuris muris</name>
    <name type="common">Mouse whipworm</name>
    <dbReference type="NCBI Taxonomy" id="70415"/>
    <lineage>
        <taxon>Eukaryota</taxon>
        <taxon>Metazoa</taxon>
        <taxon>Ecdysozoa</taxon>
        <taxon>Nematoda</taxon>
        <taxon>Enoplea</taxon>
        <taxon>Dorylaimia</taxon>
        <taxon>Trichinellida</taxon>
        <taxon>Trichuridae</taxon>
        <taxon>Trichuris</taxon>
    </lineage>
</organism>
<dbReference type="PANTHER" id="PTHR13464">
    <property type="entry name" value="TRANSCRIPTIONAL REGULATOR PROTEIN HCNGP"/>
    <property type="match status" value="1"/>
</dbReference>
<feature type="compositionally biased region" description="Acidic residues" evidence="1">
    <location>
        <begin position="102"/>
        <end position="117"/>
    </location>
</feature>
<dbReference type="AlphaFoldDB" id="A0A5S6QVC8"/>
<evidence type="ECO:0000313" key="2">
    <source>
        <dbReference type="Proteomes" id="UP000046395"/>
    </source>
</evidence>
<dbReference type="STRING" id="70415.A0A5S6QVC8"/>
<dbReference type="PANTHER" id="PTHR13464:SF0">
    <property type="entry name" value="SAP30-BINDING PROTEIN"/>
    <property type="match status" value="1"/>
</dbReference>
<accession>A0A5S6QVC8</accession>
<dbReference type="Pfam" id="PF07818">
    <property type="entry name" value="HCNGP"/>
    <property type="match status" value="1"/>
</dbReference>
<evidence type="ECO:0000256" key="1">
    <source>
        <dbReference type="SAM" id="MobiDB-lite"/>
    </source>
</evidence>
<dbReference type="WBParaSite" id="TMUE_3000011068.1">
    <property type="protein sequence ID" value="TMUE_3000011068.1"/>
    <property type="gene ID" value="WBGene00287296"/>
</dbReference>
<protein>
    <submittedName>
        <fullName evidence="3">SAP30-binding protein</fullName>
    </submittedName>
</protein>
<dbReference type="Proteomes" id="UP000046395">
    <property type="component" value="Unassembled WGS sequence"/>
</dbReference>
<feature type="compositionally biased region" description="Low complexity" evidence="1">
    <location>
        <begin position="118"/>
        <end position="129"/>
    </location>
</feature>
<evidence type="ECO:0000313" key="3">
    <source>
        <dbReference type="WBParaSite" id="TMUE_3000011068.1"/>
    </source>
</evidence>
<feature type="region of interest" description="Disordered" evidence="1">
    <location>
        <begin position="147"/>
        <end position="182"/>
    </location>
</feature>
<sequence length="379" mass="42334">MVTVHQVTNKQYVPILLNLCRQSIFRPFTSLGENIDLELRLTFCRRDSRTVLLQFVHEYLITVPYVKSVALAFSAYSARISPKMHRVDSNAIRCLAAYGDSDEETMEADEDTSEQLQEESSSASLSYSQIQQMNAAQDDVSKVGREIGSHSLSSPLSAEGVSAFVEPPPPARGPQYLTSPSPSSSPILLATTGKKQQELNFVRESAEMIGIGRLPSNERIGSRERAYEKSSDVAAREAAYDGHQIASISPGGSDNNELLDFLTLENFKSTCHCSDEMERKFDELFAQKQYGFDFNKTVQNRTDFRNPSIYEKLVDHFGIDEVGTNFPKGVFNPHGFNKSDFYEEIARAQKGLLMKLEKANKDRDAKKAVTAAVTRNVRS</sequence>